<dbReference type="Proteomes" id="UP001185706">
    <property type="component" value="Unassembled WGS sequence"/>
</dbReference>
<evidence type="ECO:0000256" key="3">
    <source>
        <dbReference type="ARBA" id="ARBA00012922"/>
    </source>
</evidence>
<feature type="domain" description="Amidase" evidence="4">
    <location>
        <begin position="29"/>
        <end position="205"/>
    </location>
</feature>
<dbReference type="PANTHER" id="PTHR11895:SF7">
    <property type="entry name" value="GLUTAMYL-TRNA(GLN) AMIDOTRANSFERASE SUBUNIT A, MITOCHONDRIAL"/>
    <property type="match status" value="1"/>
</dbReference>
<evidence type="ECO:0000256" key="2">
    <source>
        <dbReference type="ARBA" id="ARBA00009199"/>
    </source>
</evidence>
<dbReference type="InterPro" id="IPR023631">
    <property type="entry name" value="Amidase_dom"/>
</dbReference>
<dbReference type="RefSeq" id="WP_316992893.1">
    <property type="nucleotide sequence ID" value="NZ_JAVBIB010000001.1"/>
</dbReference>
<dbReference type="PROSITE" id="PS00571">
    <property type="entry name" value="AMIDASES"/>
    <property type="match status" value="1"/>
</dbReference>
<dbReference type="EC" id="3.5.1.4" evidence="3"/>
<dbReference type="InterPro" id="IPR020556">
    <property type="entry name" value="Amidase_CS"/>
</dbReference>
<dbReference type="GO" id="GO:0004040">
    <property type="term" value="F:amidase activity"/>
    <property type="evidence" value="ECO:0007669"/>
    <property type="project" value="UniProtKB-EC"/>
</dbReference>
<protein>
    <recommendedName>
        <fullName evidence="3">amidase</fullName>
        <ecNumber evidence="3">3.5.1.4</ecNumber>
    </recommendedName>
</protein>
<organism evidence="5 6">
    <name type="scientific">Corynebacterium tuberculostearicum</name>
    <dbReference type="NCBI Taxonomy" id="38304"/>
    <lineage>
        <taxon>Bacteria</taxon>
        <taxon>Bacillati</taxon>
        <taxon>Actinomycetota</taxon>
        <taxon>Actinomycetes</taxon>
        <taxon>Mycobacteriales</taxon>
        <taxon>Corynebacteriaceae</taxon>
        <taxon>Corynebacterium</taxon>
    </lineage>
</organism>
<gene>
    <name evidence="5" type="ORF">RAE03_00080</name>
</gene>
<comment type="caution">
    <text evidence="5">The sequence shown here is derived from an EMBL/GenBank/DDBJ whole genome shotgun (WGS) entry which is preliminary data.</text>
</comment>
<accession>A0AAE4NI42</accession>
<evidence type="ECO:0000259" key="4">
    <source>
        <dbReference type="Pfam" id="PF01425"/>
    </source>
</evidence>
<reference evidence="5" key="1">
    <citation type="submission" date="2023-08" db="EMBL/GenBank/DDBJ databases">
        <title>Genomic characterization of the C. tuberculostearicum species complex, a ubiquitous member of the human skin microbiome.</title>
        <authorList>
            <person name="Ahmed N."/>
            <person name="Deming C."/>
            <person name="Conlan S."/>
            <person name="Segre J."/>
        </authorList>
    </citation>
    <scope>NUCLEOTIDE SEQUENCE</scope>
    <source>
        <strain evidence="5">CTNIH22</strain>
    </source>
</reference>
<comment type="similarity">
    <text evidence="2">Belongs to the amidase family.</text>
</comment>
<comment type="catalytic activity">
    <reaction evidence="1">
        <text>a monocarboxylic acid amide + H2O = a monocarboxylate + NH4(+)</text>
        <dbReference type="Rhea" id="RHEA:12020"/>
        <dbReference type="ChEBI" id="CHEBI:15377"/>
        <dbReference type="ChEBI" id="CHEBI:28938"/>
        <dbReference type="ChEBI" id="CHEBI:35757"/>
        <dbReference type="ChEBI" id="CHEBI:83628"/>
        <dbReference type="EC" id="3.5.1.4"/>
    </reaction>
</comment>
<name>A0AAE4NI42_9CORY</name>
<dbReference type="EMBL" id="JAVBIB010000001">
    <property type="protein sequence ID" value="MDV2418179.1"/>
    <property type="molecule type" value="Genomic_DNA"/>
</dbReference>
<proteinExistence type="inferred from homology"/>
<dbReference type="InterPro" id="IPR036928">
    <property type="entry name" value="AS_sf"/>
</dbReference>
<dbReference type="SUPFAM" id="SSF75304">
    <property type="entry name" value="Amidase signature (AS) enzymes"/>
    <property type="match status" value="1"/>
</dbReference>
<dbReference type="Pfam" id="PF01425">
    <property type="entry name" value="Amidase"/>
    <property type="match status" value="2"/>
</dbReference>
<evidence type="ECO:0000256" key="1">
    <source>
        <dbReference type="ARBA" id="ARBA00001311"/>
    </source>
</evidence>
<sequence>MPTVSDRLNRAQRNHNAVITIIPFDEHAVDESPTLMGQPVAFKDIVDVACVATTCGTKVNVGRTPVKDAPVVQRLAAKGALPVAKANLQEFSYGILGDASAYGCVINPRDPEVCGGGSSSGSAALVACGALDLTVGSDSAGSVRVPAACQGVLGFKPTFGLIPVEGVFPFAPSFDCVGFFASSIDLIEQAFIATADEEPAAAQDISSIDVTALKAKGERFAVLLAKLETSDFELSEGVDLEETIAATAKLYEPMRLKEVYDVHRPLLDQRDKYQDVILQRVLGGEDISQEDYDAAAQGVEKLREEALALLGDASIILTPTLDSGPLKWSDITPDNAGESAASLRRWTEPFNVLGWPAITVPLRGDEEEGVGDAVQVVGKPGEDLTVLRVTRALQALL</sequence>
<dbReference type="AlphaFoldDB" id="A0AAE4NI42"/>
<evidence type="ECO:0000313" key="5">
    <source>
        <dbReference type="EMBL" id="MDV2418179.1"/>
    </source>
</evidence>
<dbReference type="PANTHER" id="PTHR11895">
    <property type="entry name" value="TRANSAMIDASE"/>
    <property type="match status" value="1"/>
</dbReference>
<evidence type="ECO:0000313" key="6">
    <source>
        <dbReference type="Proteomes" id="UP001185706"/>
    </source>
</evidence>
<dbReference type="InterPro" id="IPR000120">
    <property type="entry name" value="Amidase"/>
</dbReference>
<feature type="domain" description="Amidase" evidence="4">
    <location>
        <begin position="287"/>
        <end position="387"/>
    </location>
</feature>
<dbReference type="Gene3D" id="3.90.1300.10">
    <property type="entry name" value="Amidase signature (AS) domain"/>
    <property type="match status" value="1"/>
</dbReference>